<gene>
    <name evidence="1" type="ORF">F4821DRAFT_230279</name>
</gene>
<comment type="caution">
    <text evidence="1">The sequence shown here is derived from an EMBL/GenBank/DDBJ whole genome shotgun (WGS) entry which is preliminary data.</text>
</comment>
<evidence type="ECO:0000313" key="1">
    <source>
        <dbReference type="EMBL" id="KAI6089957.1"/>
    </source>
</evidence>
<dbReference type="Proteomes" id="UP001497680">
    <property type="component" value="Unassembled WGS sequence"/>
</dbReference>
<reference evidence="1 2" key="1">
    <citation type="journal article" date="2022" name="New Phytol.">
        <title>Ecological generalism drives hyperdiversity of secondary metabolite gene clusters in xylarialean endophytes.</title>
        <authorList>
            <person name="Franco M.E.E."/>
            <person name="Wisecaver J.H."/>
            <person name="Arnold A.E."/>
            <person name="Ju Y.M."/>
            <person name="Slot J.C."/>
            <person name="Ahrendt S."/>
            <person name="Moore L.P."/>
            <person name="Eastman K.E."/>
            <person name="Scott K."/>
            <person name="Konkel Z."/>
            <person name="Mondo S.J."/>
            <person name="Kuo A."/>
            <person name="Hayes R.D."/>
            <person name="Haridas S."/>
            <person name="Andreopoulos B."/>
            <person name="Riley R."/>
            <person name="LaButti K."/>
            <person name="Pangilinan J."/>
            <person name="Lipzen A."/>
            <person name="Amirebrahimi M."/>
            <person name="Yan J."/>
            <person name="Adam C."/>
            <person name="Keymanesh K."/>
            <person name="Ng V."/>
            <person name="Louie K."/>
            <person name="Northen T."/>
            <person name="Drula E."/>
            <person name="Henrissat B."/>
            <person name="Hsieh H.M."/>
            <person name="Youens-Clark K."/>
            <person name="Lutzoni F."/>
            <person name="Miadlikowska J."/>
            <person name="Eastwood D.C."/>
            <person name="Hamelin R.C."/>
            <person name="Grigoriev I.V."/>
            <person name="U'Ren J.M."/>
        </authorList>
    </citation>
    <scope>NUCLEOTIDE SEQUENCE [LARGE SCALE GENOMIC DNA]</scope>
    <source>
        <strain evidence="1 2">ER1909</strain>
    </source>
</reference>
<evidence type="ECO:0000313" key="2">
    <source>
        <dbReference type="Proteomes" id="UP001497680"/>
    </source>
</evidence>
<sequence>MKASAVIMAAAALQGVAADFWVNYLRRIEVTRYGAPTEVGVAFTHAPEITCDSAMGPKIWPNVGDASGSHPGMRCEPGDDVGFPLYRDPLNVVEFNTLNELPGHHTIYKGRNYAMVDLSGFKTGQCYLNRTFVHDLDCPNEEGQVALTGSSMFFCFSDIWI</sequence>
<accession>A0ACC0DB32</accession>
<protein>
    <submittedName>
        <fullName evidence="1">Uncharacterized protein</fullName>
    </submittedName>
</protein>
<keyword evidence="2" id="KW-1185">Reference proteome</keyword>
<dbReference type="EMBL" id="MU394293">
    <property type="protein sequence ID" value="KAI6089957.1"/>
    <property type="molecule type" value="Genomic_DNA"/>
</dbReference>
<proteinExistence type="predicted"/>
<organism evidence="1 2">
    <name type="scientific">Hypoxylon rubiginosum</name>
    <dbReference type="NCBI Taxonomy" id="110542"/>
    <lineage>
        <taxon>Eukaryota</taxon>
        <taxon>Fungi</taxon>
        <taxon>Dikarya</taxon>
        <taxon>Ascomycota</taxon>
        <taxon>Pezizomycotina</taxon>
        <taxon>Sordariomycetes</taxon>
        <taxon>Xylariomycetidae</taxon>
        <taxon>Xylariales</taxon>
        <taxon>Hypoxylaceae</taxon>
        <taxon>Hypoxylon</taxon>
    </lineage>
</organism>
<name>A0ACC0DB32_9PEZI</name>